<dbReference type="Gene3D" id="3.30.530.20">
    <property type="match status" value="1"/>
</dbReference>
<protein>
    <submittedName>
        <fullName evidence="1">Polyketide cyclase/dehydrase/lipid transport protein</fullName>
    </submittedName>
</protein>
<evidence type="ECO:0000313" key="2">
    <source>
        <dbReference type="Proteomes" id="UP000295705"/>
    </source>
</evidence>
<dbReference type="Pfam" id="PF10604">
    <property type="entry name" value="Polyketide_cyc2"/>
    <property type="match status" value="1"/>
</dbReference>
<keyword evidence="2" id="KW-1185">Reference proteome</keyword>
<dbReference type="Proteomes" id="UP000295705">
    <property type="component" value="Unassembled WGS sequence"/>
</dbReference>
<dbReference type="OrthoDB" id="3371087at2"/>
<gene>
    <name evidence="1" type="ORF">EV188_103234</name>
</gene>
<dbReference type="EMBL" id="SNYO01000003">
    <property type="protein sequence ID" value="TDQ60732.1"/>
    <property type="molecule type" value="Genomic_DNA"/>
</dbReference>
<dbReference type="AlphaFoldDB" id="A0A4R6VDA7"/>
<evidence type="ECO:0000313" key="1">
    <source>
        <dbReference type="EMBL" id="TDQ60732.1"/>
    </source>
</evidence>
<dbReference type="InterPro" id="IPR023393">
    <property type="entry name" value="START-like_dom_sf"/>
</dbReference>
<dbReference type="SUPFAM" id="SSF55961">
    <property type="entry name" value="Bet v1-like"/>
    <property type="match status" value="1"/>
</dbReference>
<reference evidence="1 2" key="1">
    <citation type="submission" date="2019-03" db="EMBL/GenBank/DDBJ databases">
        <title>Genomic Encyclopedia of Type Strains, Phase IV (KMG-IV): sequencing the most valuable type-strain genomes for metagenomic binning, comparative biology and taxonomic classification.</title>
        <authorList>
            <person name="Goeker M."/>
        </authorList>
    </citation>
    <scope>NUCLEOTIDE SEQUENCE [LARGE SCALE GENOMIC DNA]</scope>
    <source>
        <strain evidence="1 2">DSM 45775</strain>
    </source>
</reference>
<accession>A0A4R6VDA7</accession>
<dbReference type="RefSeq" id="WP_133826574.1">
    <property type="nucleotide sequence ID" value="NZ_BAABHR010000025.1"/>
</dbReference>
<proteinExistence type="predicted"/>
<name>A0A4R6VDA7_9PSEU</name>
<comment type="caution">
    <text evidence="1">The sequence shown here is derived from an EMBL/GenBank/DDBJ whole genome shotgun (WGS) entry which is preliminary data.</text>
</comment>
<dbReference type="InterPro" id="IPR019587">
    <property type="entry name" value="Polyketide_cyclase/dehydratase"/>
</dbReference>
<organism evidence="1 2">
    <name type="scientific">Actinomycetospora succinea</name>
    <dbReference type="NCBI Taxonomy" id="663603"/>
    <lineage>
        <taxon>Bacteria</taxon>
        <taxon>Bacillati</taxon>
        <taxon>Actinomycetota</taxon>
        <taxon>Actinomycetes</taxon>
        <taxon>Pseudonocardiales</taxon>
        <taxon>Pseudonocardiaceae</taxon>
        <taxon>Actinomycetospora</taxon>
    </lineage>
</organism>
<sequence length="146" mass="15717">MPTVTRTVHSPAPVGTVQAYLRDFTHAEEWDAGTISCTPVDDAPIGVGKQWRNVSEFRGRETTLIYTLERDDPGHLRIVGRNKTVTSEDDLALTADGPGTTLTYTATFTFHGVAKLATPLLVPALGSLGDEAQKTLQAALEKLPVT</sequence>